<dbReference type="PANTHER" id="PTHR43685:SF2">
    <property type="entry name" value="GLYCOSYLTRANSFERASE 2-LIKE DOMAIN-CONTAINING PROTEIN"/>
    <property type="match status" value="1"/>
</dbReference>
<reference evidence="3 4" key="1">
    <citation type="submission" date="2021-01" db="EMBL/GenBank/DDBJ databases">
        <title>Whole genome shotgun sequence of Catellatospora bangladeshensis NBRC 107357.</title>
        <authorList>
            <person name="Komaki H."/>
            <person name="Tamura T."/>
        </authorList>
    </citation>
    <scope>NUCLEOTIDE SEQUENCE [LARGE SCALE GENOMIC DNA]</scope>
    <source>
        <strain evidence="3 4">NBRC 107357</strain>
    </source>
</reference>
<feature type="compositionally biased region" description="Pro residues" evidence="1">
    <location>
        <begin position="14"/>
        <end position="25"/>
    </location>
</feature>
<feature type="compositionally biased region" description="Polar residues" evidence="1">
    <location>
        <begin position="1"/>
        <end position="10"/>
    </location>
</feature>
<comment type="caution">
    <text evidence="3">The sequence shown here is derived from an EMBL/GenBank/DDBJ whole genome shotgun (WGS) entry which is preliminary data.</text>
</comment>
<evidence type="ECO:0000313" key="3">
    <source>
        <dbReference type="EMBL" id="GIF83361.1"/>
    </source>
</evidence>
<accession>A0A8J3JF39</accession>
<evidence type="ECO:0000313" key="4">
    <source>
        <dbReference type="Proteomes" id="UP000601223"/>
    </source>
</evidence>
<dbReference type="InterPro" id="IPR029044">
    <property type="entry name" value="Nucleotide-diphossugar_trans"/>
</dbReference>
<feature type="domain" description="Glycosyltransferase 2-like" evidence="2">
    <location>
        <begin position="43"/>
        <end position="159"/>
    </location>
</feature>
<gene>
    <name evidence="3" type="ORF">Cba03nite_47100</name>
</gene>
<dbReference type="Proteomes" id="UP000601223">
    <property type="component" value="Unassembled WGS sequence"/>
</dbReference>
<dbReference type="AlphaFoldDB" id="A0A8J3JF39"/>
<feature type="region of interest" description="Disordered" evidence="1">
    <location>
        <begin position="1"/>
        <end position="32"/>
    </location>
</feature>
<sequence>MSTELPTRQSYPAVPRPRPAEPPPFAEHLPQEAEPVPVSPTFSVCIVVRDRPVLLVKAVESVLTNRFTDFEIMIVDDGSQIPVTDVLAEADVLFDSRIRVIRQPPTGIAPARNAGLRAAAGRYITVLDSDDELGPDALLHLDRLINSTGTRWVYADYEELYPSGSRKRIRLPEYPSAHGMLMGVLTRPRLPFKHSGTTIERKLLEEIGHYDESLHIFEDIELMLRALRAGVHPRHLAHPIIVFRRHDGNITRNRLDGLGIWFSLIETYGPRNKLFRRSMIKLLRAMSEIGKWLVSIGR</sequence>
<dbReference type="InterPro" id="IPR001173">
    <property type="entry name" value="Glyco_trans_2-like"/>
</dbReference>
<dbReference type="PANTHER" id="PTHR43685">
    <property type="entry name" value="GLYCOSYLTRANSFERASE"/>
    <property type="match status" value="1"/>
</dbReference>
<organism evidence="3 4">
    <name type="scientific">Catellatospora bangladeshensis</name>
    <dbReference type="NCBI Taxonomy" id="310355"/>
    <lineage>
        <taxon>Bacteria</taxon>
        <taxon>Bacillati</taxon>
        <taxon>Actinomycetota</taxon>
        <taxon>Actinomycetes</taxon>
        <taxon>Micromonosporales</taxon>
        <taxon>Micromonosporaceae</taxon>
        <taxon>Catellatospora</taxon>
    </lineage>
</organism>
<evidence type="ECO:0000259" key="2">
    <source>
        <dbReference type="Pfam" id="PF00535"/>
    </source>
</evidence>
<dbReference type="InterPro" id="IPR050834">
    <property type="entry name" value="Glycosyltransf_2"/>
</dbReference>
<name>A0A8J3JF39_9ACTN</name>
<protein>
    <recommendedName>
        <fullName evidence="2">Glycosyltransferase 2-like domain-containing protein</fullName>
    </recommendedName>
</protein>
<dbReference type="SUPFAM" id="SSF53448">
    <property type="entry name" value="Nucleotide-diphospho-sugar transferases"/>
    <property type="match status" value="1"/>
</dbReference>
<keyword evidence="4" id="KW-1185">Reference proteome</keyword>
<proteinExistence type="predicted"/>
<evidence type="ECO:0000256" key="1">
    <source>
        <dbReference type="SAM" id="MobiDB-lite"/>
    </source>
</evidence>
<dbReference type="Pfam" id="PF00535">
    <property type="entry name" value="Glycos_transf_2"/>
    <property type="match status" value="1"/>
</dbReference>
<dbReference type="RefSeq" id="WP_203750045.1">
    <property type="nucleotide sequence ID" value="NZ_BONF01000028.1"/>
</dbReference>
<dbReference type="EMBL" id="BONF01000028">
    <property type="protein sequence ID" value="GIF83361.1"/>
    <property type="molecule type" value="Genomic_DNA"/>
</dbReference>
<dbReference type="Gene3D" id="3.90.550.10">
    <property type="entry name" value="Spore Coat Polysaccharide Biosynthesis Protein SpsA, Chain A"/>
    <property type="match status" value="1"/>
</dbReference>